<reference evidence="5 6" key="1">
    <citation type="submission" date="2019-02" db="EMBL/GenBank/DDBJ databases">
        <authorList>
            <person name="Goldberg S.R."/>
            <person name="Haltli B.A."/>
            <person name="Correa H."/>
            <person name="Russell K.G."/>
        </authorList>
    </citation>
    <scope>NUCLEOTIDE SEQUENCE [LARGE SCALE GENOMIC DNA]</scope>
    <source>
        <strain evidence="5 6">JCM 16186</strain>
    </source>
</reference>
<dbReference type="PANTHER" id="PTHR46796:SF13">
    <property type="entry name" value="HTH-TYPE TRANSCRIPTIONAL ACTIVATOR RHAS"/>
    <property type="match status" value="1"/>
</dbReference>
<evidence type="ECO:0000256" key="2">
    <source>
        <dbReference type="ARBA" id="ARBA00023125"/>
    </source>
</evidence>
<dbReference type="Proteomes" id="UP000798808">
    <property type="component" value="Unassembled WGS sequence"/>
</dbReference>
<protein>
    <submittedName>
        <fullName evidence="5">AraC family transcriptional regulator</fullName>
    </submittedName>
</protein>
<dbReference type="PROSITE" id="PS01124">
    <property type="entry name" value="HTH_ARAC_FAMILY_2"/>
    <property type="match status" value="1"/>
</dbReference>
<dbReference type="InterPro" id="IPR050204">
    <property type="entry name" value="AraC_XylS_family_regulators"/>
</dbReference>
<comment type="caution">
    <text evidence="5">The sequence shown here is derived from an EMBL/GenBank/DDBJ whole genome shotgun (WGS) entry which is preliminary data.</text>
</comment>
<dbReference type="PANTHER" id="PTHR46796">
    <property type="entry name" value="HTH-TYPE TRANSCRIPTIONAL ACTIVATOR RHAS-RELATED"/>
    <property type="match status" value="1"/>
</dbReference>
<keyword evidence="3" id="KW-0804">Transcription</keyword>
<dbReference type="SMART" id="SM00342">
    <property type="entry name" value="HTH_ARAC"/>
    <property type="match status" value="1"/>
</dbReference>
<feature type="domain" description="HTH araC/xylS-type" evidence="4">
    <location>
        <begin position="187"/>
        <end position="262"/>
    </location>
</feature>
<sequence>MLRHLYKPIQPTVRHLGYIGYREVLPSVMLQPFIYCYWELTSRERLDSPFAYQIVTDGCIDIFFDATNPAESCVMGYCDSHTSFSLTENFRYIGIRFFPGVLPQLYKFNAGELTNKAEPLDAIHPSTAQLLADIEMTTLVSAKKVLDQHFSHLFSRAAFKADPRFYHALDLIFASQGKEKVETGFDVGVSPRQLRRLFGSYIGDSVKAFSQVVRFQNMLQSSPSGTSLLDNKAFLDHYYDQAHFIKEFKRLYGSTPGQVSGW</sequence>
<dbReference type="InterPro" id="IPR046532">
    <property type="entry name" value="DUF6597"/>
</dbReference>
<keyword evidence="2" id="KW-0238">DNA-binding</keyword>
<accession>A0ABW9RNU3</accession>
<name>A0ABW9RNU3_9BACT</name>
<dbReference type="InterPro" id="IPR018060">
    <property type="entry name" value="HTH_AraC"/>
</dbReference>
<dbReference type="Pfam" id="PF20240">
    <property type="entry name" value="DUF6597"/>
    <property type="match status" value="1"/>
</dbReference>
<evidence type="ECO:0000256" key="3">
    <source>
        <dbReference type="ARBA" id="ARBA00023163"/>
    </source>
</evidence>
<organism evidence="5 6">
    <name type="scientific">Fulvivirga kasyanovii</name>
    <dbReference type="NCBI Taxonomy" id="396812"/>
    <lineage>
        <taxon>Bacteria</taxon>
        <taxon>Pseudomonadati</taxon>
        <taxon>Bacteroidota</taxon>
        <taxon>Cytophagia</taxon>
        <taxon>Cytophagales</taxon>
        <taxon>Fulvivirgaceae</taxon>
        <taxon>Fulvivirga</taxon>
    </lineage>
</organism>
<dbReference type="Gene3D" id="1.10.10.60">
    <property type="entry name" value="Homeodomain-like"/>
    <property type="match status" value="1"/>
</dbReference>
<dbReference type="Pfam" id="PF12833">
    <property type="entry name" value="HTH_18"/>
    <property type="match status" value="1"/>
</dbReference>
<evidence type="ECO:0000256" key="1">
    <source>
        <dbReference type="ARBA" id="ARBA00023015"/>
    </source>
</evidence>
<gene>
    <name evidence="5" type="ORF">E1163_11640</name>
</gene>
<keyword evidence="6" id="KW-1185">Reference proteome</keyword>
<evidence type="ECO:0000313" key="5">
    <source>
        <dbReference type="EMBL" id="MTI25596.1"/>
    </source>
</evidence>
<proteinExistence type="predicted"/>
<evidence type="ECO:0000259" key="4">
    <source>
        <dbReference type="PROSITE" id="PS01124"/>
    </source>
</evidence>
<keyword evidence="1" id="KW-0805">Transcription regulation</keyword>
<evidence type="ECO:0000313" key="6">
    <source>
        <dbReference type="Proteomes" id="UP000798808"/>
    </source>
</evidence>
<dbReference type="EMBL" id="SMLW01000527">
    <property type="protein sequence ID" value="MTI25596.1"/>
    <property type="molecule type" value="Genomic_DNA"/>
</dbReference>